<feature type="repeat" description="TPR" evidence="1">
    <location>
        <begin position="852"/>
        <end position="885"/>
    </location>
</feature>
<dbReference type="SMART" id="SM00220">
    <property type="entry name" value="S_TKc"/>
    <property type="match status" value="1"/>
</dbReference>
<dbReference type="GO" id="GO:0004674">
    <property type="term" value="F:protein serine/threonine kinase activity"/>
    <property type="evidence" value="ECO:0007669"/>
    <property type="project" value="InterPro"/>
</dbReference>
<dbReference type="InterPro" id="IPR000719">
    <property type="entry name" value="Prot_kinase_dom"/>
</dbReference>
<feature type="domain" description="Protein kinase" evidence="2">
    <location>
        <begin position="10"/>
        <end position="262"/>
    </location>
</feature>
<dbReference type="InterPro" id="IPR027417">
    <property type="entry name" value="P-loop_NTPase"/>
</dbReference>
<feature type="repeat" description="TPR" evidence="1">
    <location>
        <begin position="812"/>
        <end position="845"/>
    </location>
</feature>
<dbReference type="SUPFAM" id="SSF52540">
    <property type="entry name" value="P-loop containing nucleoside triphosphate hydrolases"/>
    <property type="match status" value="1"/>
</dbReference>
<name>A0A7C4U767_UNCW3</name>
<comment type="caution">
    <text evidence="3">The sequence shown here is derived from an EMBL/GenBank/DDBJ whole genome shotgun (WGS) entry which is preliminary data.</text>
</comment>
<evidence type="ECO:0000256" key="1">
    <source>
        <dbReference type="PROSITE-ProRule" id="PRU00339"/>
    </source>
</evidence>
<organism evidence="3">
    <name type="scientific">candidate division WOR-3 bacterium</name>
    <dbReference type="NCBI Taxonomy" id="2052148"/>
    <lineage>
        <taxon>Bacteria</taxon>
        <taxon>Bacteria division WOR-3</taxon>
    </lineage>
</organism>
<dbReference type="Pfam" id="PF13181">
    <property type="entry name" value="TPR_8"/>
    <property type="match status" value="1"/>
</dbReference>
<dbReference type="InterPro" id="IPR045269">
    <property type="entry name" value="Atg1-like"/>
</dbReference>
<dbReference type="PROSITE" id="PS50005">
    <property type="entry name" value="TPR"/>
    <property type="match status" value="3"/>
</dbReference>
<dbReference type="GO" id="GO:0005524">
    <property type="term" value="F:ATP binding"/>
    <property type="evidence" value="ECO:0007669"/>
    <property type="project" value="InterPro"/>
</dbReference>
<dbReference type="PANTHER" id="PTHR24348:SF68">
    <property type="entry name" value="SERINE_THREONINE-PROTEIN KINASE ATG1C"/>
    <property type="match status" value="1"/>
</dbReference>
<dbReference type="PANTHER" id="PTHR24348">
    <property type="entry name" value="SERINE/THREONINE-PROTEIN KINASE UNC-51-RELATED"/>
    <property type="match status" value="1"/>
</dbReference>
<dbReference type="GO" id="GO:0005737">
    <property type="term" value="C:cytoplasm"/>
    <property type="evidence" value="ECO:0007669"/>
    <property type="project" value="TreeGrafter"/>
</dbReference>
<dbReference type="SMART" id="SM00028">
    <property type="entry name" value="TPR"/>
    <property type="match status" value="8"/>
</dbReference>
<proteinExistence type="predicted"/>
<dbReference type="PROSITE" id="PS00108">
    <property type="entry name" value="PROTEIN_KINASE_ST"/>
    <property type="match status" value="1"/>
</dbReference>
<dbReference type="InterPro" id="IPR008271">
    <property type="entry name" value="Ser/Thr_kinase_AS"/>
</dbReference>
<dbReference type="AlphaFoldDB" id="A0A7C4U767"/>
<dbReference type="InterPro" id="IPR011990">
    <property type="entry name" value="TPR-like_helical_dom_sf"/>
</dbReference>
<evidence type="ECO:0000259" key="2">
    <source>
        <dbReference type="PROSITE" id="PS50011"/>
    </source>
</evidence>
<dbReference type="EMBL" id="DTHG01000052">
    <property type="protein sequence ID" value="HGW91737.1"/>
    <property type="molecule type" value="Genomic_DNA"/>
</dbReference>
<dbReference type="Gene3D" id="1.10.510.10">
    <property type="entry name" value="Transferase(Phosphotransferase) domain 1"/>
    <property type="match status" value="1"/>
</dbReference>
<feature type="repeat" description="TPR" evidence="1">
    <location>
        <begin position="973"/>
        <end position="1006"/>
    </location>
</feature>
<gene>
    <name evidence="3" type="ORF">ENV67_04255</name>
</gene>
<dbReference type="SUPFAM" id="SSF56112">
    <property type="entry name" value="Protein kinase-like (PK-like)"/>
    <property type="match status" value="1"/>
</dbReference>
<evidence type="ECO:0000313" key="3">
    <source>
        <dbReference type="EMBL" id="HGW91737.1"/>
    </source>
</evidence>
<keyword evidence="3" id="KW-0808">Transferase</keyword>
<keyword evidence="1" id="KW-0802">TPR repeat</keyword>
<dbReference type="SUPFAM" id="SSF48452">
    <property type="entry name" value="TPR-like"/>
    <property type="match status" value="3"/>
</dbReference>
<sequence length="1236" mass="144140">MEDKIISNRYKILEFLGKGGMGEVYKVFDLIEKDIKALKLFNQNIDNSSVNEIKKEFQIMSVLEHPYICKVFDFGMLENGIYFISMEFIDGKNIFESTEKLSLEDKVDLIIKICRGLAYIHSNGLIHFDIKPENIILKNKEPKIMDFGLSSLKRKMKETGIKGTPVYIPLELLNNEVADARCDLYSLGVTLFEILTRRKPFAGNTIEEIIKSKMTEEPIFFENEKMNIPEEIRKIILKLMERLPADRYENAYEVISAIIPFSKNKDFRIESIYFDDIIRNNLLKREVGIKTFAEIVENENPCLTLIRGSKGSGKSTILKEFELFLKSNEVAFFSTSSSDRGKIPYKTIIDLFTKIIVYKKEYVDLFEKYYEFLTNLIPNINELLNFPNKKSQIIFKKREDFFEGLFKFLLEIVERKNKIVLIFENLSEIEIESLEFLKYILQNLKSNGLIIVGEIEEEFITEKVFLKTFLKELKDKNLIRFISINNFSQEEVRKFLSRVYFKGKDLEEISSLIFDKTRGNPLFIKRVLNLLLDKGIAVWNKDRLILSELDLREIDFFDEFNKSIKEKISSVDEISLKILKIGSIVGKCFEYKLLQNFLQIEDKSLNKCLAFLKNERFVDEFIENDKYFYNLSTPEIGEVLLKLMDNSEKKEYNIKIGEILESIFSEDPLPILDEIGFFFYYGEEWIKAFEYFYQAGINARKRYAPKRAIQYFNHCVEIIKKNEEIIQPQKIMELYHITGITLEGEGEYVKAFEMFKNLVDVAKINKNENKMAEGLENLGTVSWRLGNYLDAIKFHTESIKIREKIGNNEGIARSLSFIGSIYWTMGENLKALNYYEKALPVFKKIGDKIRTAGTYHNIGLVYYNMGKIEKGFQCLQTSLRIFKKEKDIRSVGRNLHTISSVYYMPKALIKDALRNYKKAMKCFEEVGDPQGVAACLRDIGTALSIKSKFNDAVETTKRGLNIFQNIGEKRGIATSLLALGEVYLSMESYGKALHYLEEAQNISHKISEKHMIIMSSNSLGNLYRELGDTEKAINIHEECLKDIKKYGLEKFEDGIIAGYGMDLMFRKDFDVAQKYLEKAVVLAIKNYDNFLAISLYPAMAELYHYLDMERKYYFYLNKTIQYANTIPSEQLLVKAFLIKGKFSEDEKKREYLESARMIAKKIYLPNTLFEINALLSKYYLDKKYYRNSFDYAHKAVQILSTICNELKEDVIEKFLKTDSKILIFKITEELKKLTIP</sequence>
<reference evidence="3" key="1">
    <citation type="journal article" date="2020" name="mSystems">
        <title>Genome- and Community-Level Interaction Insights into Carbon Utilization and Element Cycling Functions of Hydrothermarchaeota in Hydrothermal Sediment.</title>
        <authorList>
            <person name="Zhou Z."/>
            <person name="Liu Y."/>
            <person name="Xu W."/>
            <person name="Pan J."/>
            <person name="Luo Z.H."/>
            <person name="Li M."/>
        </authorList>
    </citation>
    <scope>NUCLEOTIDE SEQUENCE [LARGE SCALE GENOMIC DNA]</scope>
    <source>
        <strain evidence="3">SpSt-780</strain>
    </source>
</reference>
<accession>A0A7C4U767</accession>
<dbReference type="Pfam" id="PF13424">
    <property type="entry name" value="TPR_12"/>
    <property type="match status" value="2"/>
</dbReference>
<protein>
    <submittedName>
        <fullName evidence="3">Serine/threonine-protein kinase PknK</fullName>
    </submittedName>
</protein>
<keyword evidence="3" id="KW-0418">Kinase</keyword>
<dbReference type="InterPro" id="IPR011009">
    <property type="entry name" value="Kinase-like_dom_sf"/>
</dbReference>
<dbReference type="InterPro" id="IPR019734">
    <property type="entry name" value="TPR_rpt"/>
</dbReference>
<dbReference type="Pfam" id="PF00069">
    <property type="entry name" value="Pkinase"/>
    <property type="match status" value="1"/>
</dbReference>
<dbReference type="Gene3D" id="3.30.200.20">
    <property type="entry name" value="Phosphorylase Kinase, domain 1"/>
    <property type="match status" value="1"/>
</dbReference>
<dbReference type="CDD" id="cd14014">
    <property type="entry name" value="STKc_PknB_like"/>
    <property type="match status" value="1"/>
</dbReference>
<dbReference type="PROSITE" id="PS50011">
    <property type="entry name" value="PROTEIN_KINASE_DOM"/>
    <property type="match status" value="1"/>
</dbReference>
<dbReference type="Gene3D" id="1.25.40.10">
    <property type="entry name" value="Tetratricopeptide repeat domain"/>
    <property type="match status" value="2"/>
</dbReference>